<evidence type="ECO:0000313" key="3">
    <source>
        <dbReference type="Proteomes" id="UP000282125"/>
    </source>
</evidence>
<feature type="domain" description="HTH cro/C1-type" evidence="1">
    <location>
        <begin position="24"/>
        <end position="83"/>
    </location>
</feature>
<name>A0A3P3D6M8_9RHOB</name>
<sequence>MFSKSVILCFSDMENNGCMKVEWLKSEMSKRNLTQRDVGEAVGLSDAQMSKVLNGLRKLSSEEADRIRRFLGYALPDDEATELDIRLLHALSQMTDAEKSALEVFLQSFAGLKK</sequence>
<evidence type="ECO:0000313" key="2">
    <source>
        <dbReference type="EMBL" id="RRH70025.1"/>
    </source>
</evidence>
<dbReference type="EMBL" id="RRAZ01000038">
    <property type="protein sequence ID" value="RRH70025.1"/>
    <property type="molecule type" value="Genomic_DNA"/>
</dbReference>
<reference evidence="2 3" key="1">
    <citation type="submission" date="2018-11" db="EMBL/GenBank/DDBJ databases">
        <title>Gemmobacter sp. nov., YIM 102744-1 draft genome.</title>
        <authorList>
            <person name="Li G."/>
            <person name="Jiang Y."/>
        </authorList>
    </citation>
    <scope>NUCLEOTIDE SEQUENCE [LARGE SCALE GENOMIC DNA]</scope>
    <source>
        <strain evidence="2 3">YIM 102744-1</strain>
    </source>
</reference>
<accession>A0A3P3D6M8</accession>
<dbReference type="InterPro" id="IPR010982">
    <property type="entry name" value="Lambda_DNA-bd_dom_sf"/>
</dbReference>
<organism evidence="2 3">
    <name type="scientific">Falsigemmobacter faecalis</name>
    <dbReference type="NCBI Taxonomy" id="2488730"/>
    <lineage>
        <taxon>Bacteria</taxon>
        <taxon>Pseudomonadati</taxon>
        <taxon>Pseudomonadota</taxon>
        <taxon>Alphaproteobacteria</taxon>
        <taxon>Rhodobacterales</taxon>
        <taxon>Paracoccaceae</taxon>
        <taxon>Falsigemmobacter</taxon>
    </lineage>
</organism>
<dbReference type="Pfam" id="PF01381">
    <property type="entry name" value="HTH_3"/>
    <property type="match status" value="1"/>
</dbReference>
<keyword evidence="3" id="KW-1185">Reference proteome</keyword>
<dbReference type="Gene3D" id="1.10.260.40">
    <property type="entry name" value="lambda repressor-like DNA-binding domains"/>
    <property type="match status" value="1"/>
</dbReference>
<dbReference type="GO" id="GO:0003677">
    <property type="term" value="F:DNA binding"/>
    <property type="evidence" value="ECO:0007669"/>
    <property type="project" value="InterPro"/>
</dbReference>
<evidence type="ECO:0000259" key="1">
    <source>
        <dbReference type="PROSITE" id="PS50943"/>
    </source>
</evidence>
<comment type="caution">
    <text evidence="2">The sequence shown here is derived from an EMBL/GenBank/DDBJ whole genome shotgun (WGS) entry which is preliminary data.</text>
</comment>
<dbReference type="SMART" id="SM00530">
    <property type="entry name" value="HTH_XRE"/>
    <property type="match status" value="1"/>
</dbReference>
<dbReference type="CDD" id="cd00093">
    <property type="entry name" value="HTH_XRE"/>
    <property type="match status" value="1"/>
</dbReference>
<dbReference type="Proteomes" id="UP000282125">
    <property type="component" value="Unassembled WGS sequence"/>
</dbReference>
<protein>
    <submittedName>
        <fullName evidence="2">XRE family transcriptional regulator</fullName>
    </submittedName>
</protein>
<dbReference type="PROSITE" id="PS50943">
    <property type="entry name" value="HTH_CROC1"/>
    <property type="match status" value="1"/>
</dbReference>
<dbReference type="AlphaFoldDB" id="A0A3P3D6M8"/>
<dbReference type="InterPro" id="IPR001387">
    <property type="entry name" value="Cro/C1-type_HTH"/>
</dbReference>
<gene>
    <name evidence="2" type="ORF">EG244_17600</name>
</gene>
<dbReference type="SUPFAM" id="SSF47413">
    <property type="entry name" value="lambda repressor-like DNA-binding domains"/>
    <property type="match status" value="1"/>
</dbReference>
<proteinExistence type="predicted"/>